<comment type="caution">
    <text evidence="3">The sequence shown here is derived from an EMBL/GenBank/DDBJ whole genome shotgun (WGS) entry which is preliminary data.</text>
</comment>
<dbReference type="Proteomes" id="UP001431313">
    <property type="component" value="Unassembled WGS sequence"/>
</dbReference>
<evidence type="ECO:0000256" key="1">
    <source>
        <dbReference type="SAM" id="MobiDB-lite"/>
    </source>
</evidence>
<dbReference type="EMBL" id="JANUGQ010000003">
    <property type="protein sequence ID" value="MCS0635223.1"/>
    <property type="molecule type" value="Genomic_DNA"/>
</dbReference>
<feature type="chain" id="PRO_5047293682" evidence="2">
    <location>
        <begin position="34"/>
        <end position="170"/>
    </location>
</feature>
<organism evidence="3 4">
    <name type="scientific">Streptomyces pyxinae</name>
    <dbReference type="NCBI Taxonomy" id="2970734"/>
    <lineage>
        <taxon>Bacteria</taxon>
        <taxon>Bacillati</taxon>
        <taxon>Actinomycetota</taxon>
        <taxon>Actinomycetes</taxon>
        <taxon>Kitasatosporales</taxon>
        <taxon>Streptomycetaceae</taxon>
        <taxon>Streptomyces</taxon>
    </lineage>
</organism>
<proteinExistence type="predicted"/>
<evidence type="ECO:0000313" key="3">
    <source>
        <dbReference type="EMBL" id="MCS0635223.1"/>
    </source>
</evidence>
<feature type="signal peptide" evidence="2">
    <location>
        <begin position="1"/>
        <end position="33"/>
    </location>
</feature>
<feature type="compositionally biased region" description="Basic residues" evidence="1">
    <location>
        <begin position="87"/>
        <end position="96"/>
    </location>
</feature>
<dbReference type="Pfam" id="PF19871">
    <property type="entry name" value="DUF6344"/>
    <property type="match status" value="1"/>
</dbReference>
<evidence type="ECO:0000256" key="2">
    <source>
        <dbReference type="SAM" id="SignalP"/>
    </source>
</evidence>
<evidence type="ECO:0000313" key="4">
    <source>
        <dbReference type="Proteomes" id="UP001431313"/>
    </source>
</evidence>
<accession>A0ABT2CCT7</accession>
<dbReference type="RefSeq" id="WP_258785965.1">
    <property type="nucleotide sequence ID" value="NZ_JANUGQ010000003.1"/>
</dbReference>
<protein>
    <submittedName>
        <fullName evidence="3">DUF6344 domain-containing protein</fullName>
    </submittedName>
</protein>
<gene>
    <name evidence="3" type="ORF">NX801_06035</name>
</gene>
<dbReference type="InterPro" id="IPR045925">
    <property type="entry name" value="DUF6344"/>
</dbReference>
<name>A0ABT2CCT7_9ACTN</name>
<sequence>MAAAVKVKQFWTAFITALYALLSVAGLTRTASAASTTPAAAPAAPTPASAPAAERTAAGVIDPPGRGSGPASAQEPLPVRVPAQQGHGKRSAHTPAHRSAPWSGAGTTHTDPVDSSYGTYTPYGTGPLDRSLPPTIKQRIRAEAHGSSPSVRRVPAATTPLGADLALADA</sequence>
<feature type="region of interest" description="Disordered" evidence="1">
    <location>
        <begin position="37"/>
        <end position="161"/>
    </location>
</feature>
<feature type="compositionally biased region" description="Low complexity" evidence="1">
    <location>
        <begin position="37"/>
        <end position="58"/>
    </location>
</feature>
<reference evidence="3" key="1">
    <citation type="submission" date="2022-08" db="EMBL/GenBank/DDBJ databases">
        <authorList>
            <person name="Somphong A."/>
            <person name="Phongsopitanun W."/>
        </authorList>
    </citation>
    <scope>NUCLEOTIDE SEQUENCE</scope>
    <source>
        <strain evidence="3">LP05-1</strain>
    </source>
</reference>
<keyword evidence="2" id="KW-0732">Signal</keyword>
<keyword evidence="4" id="KW-1185">Reference proteome</keyword>